<reference evidence="2" key="1">
    <citation type="submission" date="2013-12" db="EMBL/GenBank/DDBJ databases">
        <authorList>
            <person name="Aslett M."/>
        </authorList>
    </citation>
    <scope>NUCLEOTIDE SEQUENCE [LARGE SCALE GENOMIC DNA]</scope>
    <source>
        <strain evidence="2">Lindley</strain>
    </source>
</reference>
<dbReference type="Proteomes" id="UP000050741">
    <property type="component" value="Unassembled WGS sequence"/>
</dbReference>
<proteinExistence type="predicted"/>
<dbReference type="GO" id="GO:0006508">
    <property type="term" value="P:proteolysis"/>
    <property type="evidence" value="ECO:0007669"/>
    <property type="project" value="InterPro"/>
</dbReference>
<dbReference type="WBParaSite" id="GPLIN_000249500">
    <property type="protein sequence ID" value="GPLIN_000249500"/>
    <property type="gene ID" value="GPLIN_000249500"/>
</dbReference>
<feature type="region of interest" description="Disordered" evidence="1">
    <location>
        <begin position="73"/>
        <end position="101"/>
    </location>
</feature>
<reference evidence="2" key="2">
    <citation type="submission" date="2014-05" db="EMBL/GenBank/DDBJ databases">
        <title>The genome and life-stage specific transcriptomes of Globodera pallida elucidate key aspects of plant parasitism by a cyst nematode.</title>
        <authorList>
            <person name="Cotton J.A."/>
            <person name="Lilley C.J."/>
            <person name="Jones L.M."/>
            <person name="Kikuchi T."/>
            <person name="Reid A.J."/>
            <person name="Thorpe P."/>
            <person name="Tsai I.J."/>
            <person name="Beasley H."/>
            <person name="Blok V."/>
            <person name="Cock P.J.A."/>
            <person name="Van den Akker S.E."/>
            <person name="Holroyd N."/>
            <person name="Hunt M."/>
            <person name="Mantelin S."/>
            <person name="Naghra H."/>
            <person name="Pain A."/>
            <person name="Palomares-Rius J.E."/>
            <person name="Zarowiecki M."/>
            <person name="Berriman M."/>
            <person name="Jones J.T."/>
            <person name="Urwin P.E."/>
        </authorList>
    </citation>
    <scope>NUCLEOTIDE SEQUENCE [LARGE SCALE GENOMIC DNA]</scope>
    <source>
        <strain evidence="2">Lindley</strain>
    </source>
</reference>
<name>A0A183BPF9_GLOPA</name>
<protein>
    <submittedName>
        <fullName evidence="3">Peptidase_M10 domain-containing protein</fullName>
    </submittedName>
</protein>
<dbReference type="InterPro" id="IPR037219">
    <property type="entry name" value="Peptidase_M41-like"/>
</dbReference>
<feature type="compositionally biased region" description="Acidic residues" evidence="1">
    <location>
        <begin position="186"/>
        <end position="197"/>
    </location>
</feature>
<dbReference type="SUPFAM" id="SSF140990">
    <property type="entry name" value="FtsH protease domain-like"/>
    <property type="match status" value="1"/>
</dbReference>
<dbReference type="Gene3D" id="1.20.58.760">
    <property type="entry name" value="Peptidase M41"/>
    <property type="match status" value="1"/>
</dbReference>
<feature type="compositionally biased region" description="Basic and acidic residues" evidence="1">
    <location>
        <begin position="204"/>
        <end position="216"/>
    </location>
</feature>
<dbReference type="GO" id="GO:0004176">
    <property type="term" value="F:ATP-dependent peptidase activity"/>
    <property type="evidence" value="ECO:0007669"/>
    <property type="project" value="InterPro"/>
</dbReference>
<dbReference type="AlphaFoldDB" id="A0A183BPF9"/>
<evidence type="ECO:0000313" key="2">
    <source>
        <dbReference type="Proteomes" id="UP000050741"/>
    </source>
</evidence>
<dbReference type="GO" id="GO:0004222">
    <property type="term" value="F:metalloendopeptidase activity"/>
    <property type="evidence" value="ECO:0007669"/>
    <property type="project" value="InterPro"/>
</dbReference>
<evidence type="ECO:0000256" key="1">
    <source>
        <dbReference type="SAM" id="MobiDB-lite"/>
    </source>
</evidence>
<accession>A0A183BPF9</accession>
<dbReference type="GO" id="GO:0005524">
    <property type="term" value="F:ATP binding"/>
    <property type="evidence" value="ECO:0007669"/>
    <property type="project" value="InterPro"/>
</dbReference>
<feature type="region of interest" description="Disordered" evidence="1">
    <location>
        <begin position="182"/>
        <end position="240"/>
    </location>
</feature>
<keyword evidence="2" id="KW-1185">Reference proteome</keyword>
<sequence>MQRNGTIDSADNFWRKWRRHGAVFITARVTCHELGHTALLWFKESAGAYDEAIRNCFRTGTAKIRNCNRFRNRQNPELQPVPEPPKSVTGTGSWNRENSEPFKPGSFQLAKALTRDHAPAHRTKARLVRRQQELIDEAHERATAVIAENAVAIERMALFLFKRKTIGRAEFEKLIGFPPINVNAWEEGDDDDDDDDGQPVWRGGRRDSPEDRNRDGRVKKRMVQKDQTVAGRGGDRPLDG</sequence>
<organism evidence="2 3">
    <name type="scientific">Globodera pallida</name>
    <name type="common">Potato cyst nematode worm</name>
    <name type="synonym">Heterodera pallida</name>
    <dbReference type="NCBI Taxonomy" id="36090"/>
    <lineage>
        <taxon>Eukaryota</taxon>
        <taxon>Metazoa</taxon>
        <taxon>Ecdysozoa</taxon>
        <taxon>Nematoda</taxon>
        <taxon>Chromadorea</taxon>
        <taxon>Rhabditida</taxon>
        <taxon>Tylenchina</taxon>
        <taxon>Tylenchomorpha</taxon>
        <taxon>Tylenchoidea</taxon>
        <taxon>Heteroderidae</taxon>
        <taxon>Heteroderinae</taxon>
        <taxon>Globodera</taxon>
    </lineage>
</organism>
<reference evidence="3" key="3">
    <citation type="submission" date="2016-06" db="UniProtKB">
        <authorList>
            <consortium name="WormBaseParasite"/>
        </authorList>
    </citation>
    <scope>IDENTIFICATION</scope>
</reference>
<evidence type="ECO:0000313" key="3">
    <source>
        <dbReference type="WBParaSite" id="GPLIN_000249500"/>
    </source>
</evidence>